<proteinExistence type="predicted"/>
<evidence type="ECO:0000313" key="2">
    <source>
        <dbReference type="Proteomes" id="UP000199707"/>
    </source>
</evidence>
<accession>A0A1G4X4E4</accession>
<evidence type="ECO:0000313" key="1">
    <source>
        <dbReference type="EMBL" id="SCX34515.1"/>
    </source>
</evidence>
<protein>
    <submittedName>
        <fullName evidence="1">Uncharacterized protein</fullName>
    </submittedName>
</protein>
<dbReference type="EMBL" id="FMUB01000025">
    <property type="protein sequence ID" value="SCX34515.1"/>
    <property type="molecule type" value="Genomic_DNA"/>
</dbReference>
<dbReference type="RefSeq" id="WP_090364912.1">
    <property type="nucleotide sequence ID" value="NZ_FMUB01000025.1"/>
</dbReference>
<dbReference type="STRING" id="1502745.SAMN02799620_06362"/>
<gene>
    <name evidence="1" type="ORF">SAMN02799620_06362</name>
</gene>
<organism evidence="1 2">
    <name type="scientific">Mycolicibacterium fluoranthenivorans</name>
    <dbReference type="NCBI Taxonomy" id="258505"/>
    <lineage>
        <taxon>Bacteria</taxon>
        <taxon>Bacillati</taxon>
        <taxon>Actinomycetota</taxon>
        <taxon>Actinomycetes</taxon>
        <taxon>Mycobacteriales</taxon>
        <taxon>Mycobacteriaceae</taxon>
        <taxon>Mycolicibacterium</taxon>
    </lineage>
</organism>
<dbReference type="AlphaFoldDB" id="A0A1G4X4E4"/>
<sequence length="74" mass="8233">MTARLPLLDECEYYTTANDAGDRFVGRVKQFSDLKTRPFASRADAANEIVTLTAARLRRLHGALPVDQEKPRGA</sequence>
<dbReference type="Proteomes" id="UP000199707">
    <property type="component" value="Unassembled WGS sequence"/>
</dbReference>
<name>A0A1G4X4E4_9MYCO</name>
<reference evidence="2" key="1">
    <citation type="submission" date="2016-10" db="EMBL/GenBank/DDBJ databases">
        <authorList>
            <person name="Varghese N."/>
            <person name="Submissions S."/>
        </authorList>
    </citation>
    <scope>NUCLEOTIDE SEQUENCE [LARGE SCALE GENOMIC DNA]</scope>
    <source>
        <strain evidence="2">UNC267MFSha1.1M11</strain>
    </source>
</reference>